<keyword evidence="13" id="KW-1185">Reference proteome</keyword>
<dbReference type="SUPFAM" id="SSF52418">
    <property type="entry name" value="Nucleoside phosphorylase/phosphoribosyltransferase catalytic domain"/>
    <property type="match status" value="1"/>
</dbReference>
<dbReference type="SMART" id="SM00941">
    <property type="entry name" value="PYNP_C"/>
    <property type="match status" value="1"/>
</dbReference>
<dbReference type="InterPro" id="IPR013102">
    <property type="entry name" value="PYNP_C"/>
</dbReference>
<sequence>MLSMNDLILKKRNGGVLSKEEIEYIVKGYTDGDIPDYQMSAFLMAVWFVGMNDEETTFLTTAMAESGDMLDLAEIREKSDGEKSRIIDKHSTGGVGDKTTLIIGPILAALGVPVAKMSGRGLGHTGGTIDKLESIPGFSSDLSEKAFIKQVKQVGFADMCQTKNLAPADKKIYALRDVTGTVDNYSLIASSVMSKKIAAGADGIVLDVKCGSGAFMKDIESARKLAKIMVQIGKNARRSVTAVISDMNEPLGCYVGNALEVFEAIQVLQGKGDKRLKELSFKLAAEMYMMAVMSDDEKAALDKVNEVIESGKAYQKWKEFVAAQGGDPGFSDEAEKLISVNMTKNVCSEKSGVIISCDTEKIGLASLKLGGGREKLTDEIDPSVGIVINKHLGDRIEKGEKIATLYVNNTDKLEEVEGLILDAYSISDDASDYKPEALIKDIIR</sequence>
<proteinExistence type="inferred from homology"/>
<dbReference type="Pfam" id="PF07831">
    <property type="entry name" value="PYNP_C"/>
    <property type="match status" value="1"/>
</dbReference>
<dbReference type="NCBIfam" id="TIGR02644">
    <property type="entry name" value="Y_phosphoryl"/>
    <property type="match status" value="1"/>
</dbReference>
<dbReference type="InterPro" id="IPR017459">
    <property type="entry name" value="Glycosyl_Trfase_fam3_N_dom"/>
</dbReference>
<dbReference type="InterPro" id="IPR036566">
    <property type="entry name" value="PYNP-like_C_sf"/>
</dbReference>
<dbReference type="PROSITE" id="PS00647">
    <property type="entry name" value="THYMID_PHOSPHORYLASE"/>
    <property type="match status" value="1"/>
</dbReference>
<feature type="domain" description="Pyrimidine nucleoside phosphorylase C-terminal" evidence="11">
    <location>
        <begin position="353"/>
        <end position="427"/>
    </location>
</feature>
<evidence type="ECO:0000256" key="10">
    <source>
        <dbReference type="ARBA" id="ARBA00048525"/>
    </source>
</evidence>
<dbReference type="AlphaFoldDB" id="A0A1T4K2N3"/>
<evidence type="ECO:0000256" key="8">
    <source>
        <dbReference type="ARBA" id="ARBA00022679"/>
    </source>
</evidence>
<organism evidence="12 13">
    <name type="scientific">Eubacterium ruminantium</name>
    <dbReference type="NCBI Taxonomy" id="42322"/>
    <lineage>
        <taxon>Bacteria</taxon>
        <taxon>Bacillati</taxon>
        <taxon>Bacillota</taxon>
        <taxon>Clostridia</taxon>
        <taxon>Eubacteriales</taxon>
        <taxon>Eubacteriaceae</taxon>
        <taxon>Eubacterium</taxon>
    </lineage>
</organism>
<evidence type="ECO:0000256" key="5">
    <source>
        <dbReference type="ARBA" id="ARBA00011889"/>
    </source>
</evidence>
<accession>A0A1T4K2N3</accession>
<name>A0A1T4K2N3_9FIRM</name>
<reference evidence="12 13" key="1">
    <citation type="submission" date="2017-02" db="EMBL/GenBank/DDBJ databases">
        <authorList>
            <person name="Peterson S.W."/>
        </authorList>
    </citation>
    <scope>NUCLEOTIDE SEQUENCE [LARGE SCALE GENOMIC DNA]</scope>
    <source>
        <strain evidence="12 13">ATCC 17233</strain>
    </source>
</reference>
<evidence type="ECO:0000256" key="4">
    <source>
        <dbReference type="ARBA" id="ARBA00011738"/>
    </source>
</evidence>
<comment type="catalytic activity">
    <reaction evidence="10">
        <text>thymidine + phosphate = 2-deoxy-alpha-D-ribose 1-phosphate + thymine</text>
        <dbReference type="Rhea" id="RHEA:16037"/>
        <dbReference type="ChEBI" id="CHEBI:17748"/>
        <dbReference type="ChEBI" id="CHEBI:17821"/>
        <dbReference type="ChEBI" id="CHEBI:43474"/>
        <dbReference type="ChEBI" id="CHEBI:57259"/>
        <dbReference type="EC" id="2.4.2.2"/>
    </reaction>
</comment>
<evidence type="ECO:0000256" key="7">
    <source>
        <dbReference type="ARBA" id="ARBA00022676"/>
    </source>
</evidence>
<dbReference type="GO" id="GO:0004645">
    <property type="term" value="F:1,4-alpha-oligoglucan phosphorylase activity"/>
    <property type="evidence" value="ECO:0007669"/>
    <property type="project" value="InterPro"/>
</dbReference>
<evidence type="ECO:0000256" key="1">
    <source>
        <dbReference type="ARBA" id="ARBA00001066"/>
    </source>
</evidence>
<comment type="subunit">
    <text evidence="4">Homodimer.</text>
</comment>
<dbReference type="Pfam" id="PF00591">
    <property type="entry name" value="Glycos_transf_3"/>
    <property type="match status" value="1"/>
</dbReference>
<dbReference type="InterPro" id="IPR017872">
    <property type="entry name" value="Pyrmidine_PPase_CS"/>
</dbReference>
<dbReference type="RefSeq" id="WP_078785807.1">
    <property type="nucleotide sequence ID" value="NZ_FMTO01000002.1"/>
</dbReference>
<dbReference type="PANTHER" id="PTHR10515:SF0">
    <property type="entry name" value="THYMIDINE PHOSPHORYLASE"/>
    <property type="match status" value="1"/>
</dbReference>
<dbReference type="EMBL" id="FUXA01000003">
    <property type="protein sequence ID" value="SJZ36691.1"/>
    <property type="molecule type" value="Genomic_DNA"/>
</dbReference>
<dbReference type="Proteomes" id="UP000189857">
    <property type="component" value="Unassembled WGS sequence"/>
</dbReference>
<evidence type="ECO:0000259" key="11">
    <source>
        <dbReference type="SMART" id="SM00941"/>
    </source>
</evidence>
<dbReference type="SUPFAM" id="SSF54680">
    <property type="entry name" value="Pyrimidine nucleoside phosphorylase C-terminal domain"/>
    <property type="match status" value="1"/>
</dbReference>
<dbReference type="GO" id="GO:0009032">
    <property type="term" value="F:thymidine phosphorylase activity"/>
    <property type="evidence" value="ECO:0007669"/>
    <property type="project" value="TreeGrafter"/>
</dbReference>
<dbReference type="EC" id="2.4.2.2" evidence="5"/>
<evidence type="ECO:0000256" key="3">
    <source>
        <dbReference type="ARBA" id="ARBA00006915"/>
    </source>
</evidence>
<dbReference type="PANTHER" id="PTHR10515">
    <property type="entry name" value="THYMIDINE PHOSPHORYLASE"/>
    <property type="match status" value="1"/>
</dbReference>
<dbReference type="InterPro" id="IPR036320">
    <property type="entry name" value="Glycosyl_Trfase_fam3_N_dom_sf"/>
</dbReference>
<comment type="catalytic activity">
    <reaction evidence="9">
        <text>uridine + phosphate = alpha-D-ribose 1-phosphate + uracil</text>
        <dbReference type="Rhea" id="RHEA:24388"/>
        <dbReference type="ChEBI" id="CHEBI:16704"/>
        <dbReference type="ChEBI" id="CHEBI:17568"/>
        <dbReference type="ChEBI" id="CHEBI:43474"/>
        <dbReference type="ChEBI" id="CHEBI:57720"/>
        <dbReference type="EC" id="2.4.2.2"/>
    </reaction>
</comment>
<dbReference type="InterPro" id="IPR035902">
    <property type="entry name" value="Nuc_phospho_transferase"/>
</dbReference>
<comment type="function">
    <text evidence="2">Catalyzes phosphorolysis of the pyrimidine nucleosides uridine, thymidine and 2'-deoxyuridine with the formation of the corresponding pyrimidine base and ribose-1-phosphate.</text>
</comment>
<dbReference type="GO" id="GO:0006213">
    <property type="term" value="P:pyrimidine nucleoside metabolic process"/>
    <property type="evidence" value="ECO:0007669"/>
    <property type="project" value="InterPro"/>
</dbReference>
<dbReference type="NCBIfam" id="NF004490">
    <property type="entry name" value="PRK05820.1"/>
    <property type="match status" value="1"/>
</dbReference>
<dbReference type="SUPFAM" id="SSF47648">
    <property type="entry name" value="Nucleoside phosphorylase/phosphoribosyltransferase N-terminal domain"/>
    <property type="match status" value="1"/>
</dbReference>
<dbReference type="GO" id="GO:0006206">
    <property type="term" value="P:pyrimidine nucleobase metabolic process"/>
    <property type="evidence" value="ECO:0007669"/>
    <property type="project" value="InterPro"/>
</dbReference>
<gene>
    <name evidence="12" type="ORF">SAMN02745110_00123</name>
</gene>
<evidence type="ECO:0000313" key="12">
    <source>
        <dbReference type="EMBL" id="SJZ36691.1"/>
    </source>
</evidence>
<protein>
    <recommendedName>
        <fullName evidence="6">Pyrimidine-nucleoside phosphorylase</fullName>
        <ecNumber evidence="5">2.4.2.2</ecNumber>
    </recommendedName>
</protein>
<dbReference type="PIRSF" id="PIRSF000478">
    <property type="entry name" value="TP_PyNP"/>
    <property type="match status" value="1"/>
</dbReference>
<comment type="similarity">
    <text evidence="3">Belongs to the thymidine/pyrimidine-nucleoside phosphorylase family.</text>
</comment>
<comment type="catalytic activity">
    <reaction evidence="1">
        <text>2'-deoxyuridine + phosphate = 2-deoxy-alpha-D-ribose 1-phosphate + uracil</text>
        <dbReference type="Rhea" id="RHEA:22824"/>
        <dbReference type="ChEBI" id="CHEBI:16450"/>
        <dbReference type="ChEBI" id="CHEBI:17568"/>
        <dbReference type="ChEBI" id="CHEBI:43474"/>
        <dbReference type="ChEBI" id="CHEBI:57259"/>
        <dbReference type="EC" id="2.4.2.2"/>
    </reaction>
</comment>
<dbReference type="Gene3D" id="1.20.970.10">
    <property type="entry name" value="Transferase, Pyrimidine Nucleoside Phosphorylase, Chain C"/>
    <property type="match status" value="1"/>
</dbReference>
<dbReference type="InterPro" id="IPR000312">
    <property type="entry name" value="Glycosyl_Trfase_fam3"/>
</dbReference>
<keyword evidence="8" id="KW-0808">Transferase</keyword>
<dbReference type="InterPro" id="IPR018090">
    <property type="entry name" value="Pyrmidine_PPas_bac/euk"/>
</dbReference>
<evidence type="ECO:0000313" key="13">
    <source>
        <dbReference type="Proteomes" id="UP000189857"/>
    </source>
</evidence>
<dbReference type="Gene3D" id="3.90.1170.30">
    <property type="entry name" value="Pyrimidine nucleoside phosphorylase-like, C-terminal domain"/>
    <property type="match status" value="1"/>
</dbReference>
<dbReference type="Gene3D" id="3.40.1030.10">
    <property type="entry name" value="Nucleoside phosphorylase/phosphoribosyltransferase catalytic domain"/>
    <property type="match status" value="1"/>
</dbReference>
<evidence type="ECO:0000256" key="6">
    <source>
        <dbReference type="ARBA" id="ARBA00014680"/>
    </source>
</evidence>
<evidence type="ECO:0000256" key="9">
    <source>
        <dbReference type="ARBA" id="ARBA00048453"/>
    </source>
</evidence>
<dbReference type="InterPro" id="IPR000053">
    <property type="entry name" value="Thymidine/pyrmidine_PPase"/>
</dbReference>
<dbReference type="FunFam" id="3.40.1030.10:FF:000003">
    <property type="entry name" value="Pyrimidine-nucleoside phosphorylase"/>
    <property type="match status" value="1"/>
</dbReference>
<dbReference type="GO" id="GO:0005829">
    <property type="term" value="C:cytosol"/>
    <property type="evidence" value="ECO:0007669"/>
    <property type="project" value="TreeGrafter"/>
</dbReference>
<dbReference type="Pfam" id="PF02885">
    <property type="entry name" value="Glycos_trans_3N"/>
    <property type="match status" value="1"/>
</dbReference>
<evidence type="ECO:0000256" key="2">
    <source>
        <dbReference type="ARBA" id="ARBA00003877"/>
    </source>
</evidence>
<dbReference type="OrthoDB" id="9763887at2"/>
<keyword evidence="7" id="KW-0328">Glycosyltransferase</keyword>